<dbReference type="GO" id="GO:0006782">
    <property type="term" value="P:protoporphyrinogen IX biosynthetic process"/>
    <property type="evidence" value="ECO:0007669"/>
    <property type="project" value="UniProtKB-UniRule"/>
</dbReference>
<dbReference type="PIRSF" id="PIRSF001438">
    <property type="entry name" value="4pyrrol_synth_OHMeBilane_synth"/>
    <property type="match status" value="1"/>
</dbReference>
<dbReference type="PRINTS" id="PR00151">
    <property type="entry name" value="PORPHBDMNASE"/>
</dbReference>
<feature type="domain" description="Porphobilinogen deaminase C-terminal" evidence="9">
    <location>
        <begin position="228"/>
        <end position="296"/>
    </location>
</feature>
<dbReference type="EMBL" id="CP003137">
    <property type="protein sequence ID" value="AEV95639.1"/>
    <property type="molecule type" value="Genomic_DNA"/>
</dbReference>
<dbReference type="AlphaFoldDB" id="G8PEN0"/>
<dbReference type="HOGENOM" id="CLU_019704_1_0_9"/>
<evidence type="ECO:0000256" key="6">
    <source>
        <dbReference type="ARBA" id="ARBA00048169"/>
    </source>
</evidence>
<evidence type="ECO:0000256" key="5">
    <source>
        <dbReference type="ARBA" id="ARBA00023244"/>
    </source>
</evidence>
<dbReference type="InterPro" id="IPR036803">
    <property type="entry name" value="Porphobilinogen_deaminase_C_sf"/>
</dbReference>
<dbReference type="KEGG" id="pce:PECL_1415"/>
<keyword evidence="4 7" id="KW-0808">Transferase</keyword>
<reference evidence="10 11" key="1">
    <citation type="journal article" date="2012" name="J. Bacteriol.">
        <title>Complete Genome Sequence of the Beer Spoilage Organism Pediococcus claussenii ATCC BAA-344T.</title>
        <authorList>
            <person name="Pittet V."/>
            <person name="Abegunde T."/>
            <person name="Marfleet T."/>
            <person name="Haakensen M."/>
            <person name="Morrow K."/>
            <person name="Jayaprakash T."/>
            <person name="Schroeder K."/>
            <person name="Trost B."/>
            <person name="Byrns S."/>
            <person name="Bergsveinson J."/>
            <person name="Kusalik A."/>
            <person name="Ziola B."/>
        </authorList>
    </citation>
    <scope>NUCLEOTIDE SEQUENCE [LARGE SCALE GENOMIC DNA]</scope>
    <source>
        <strain evidence="10 11">ATCC BAA-344</strain>
    </source>
</reference>
<dbReference type="Gene3D" id="3.30.160.40">
    <property type="entry name" value="Porphobilinogen deaminase, C-terminal domain"/>
    <property type="match status" value="1"/>
</dbReference>
<dbReference type="UniPathway" id="UPA00251">
    <property type="reaction ID" value="UER00319"/>
</dbReference>
<dbReference type="Pfam" id="PF03900">
    <property type="entry name" value="Porphobil_deamC"/>
    <property type="match status" value="1"/>
</dbReference>
<keyword evidence="11" id="KW-1185">Reference proteome</keyword>
<dbReference type="SUPFAM" id="SSF53850">
    <property type="entry name" value="Periplasmic binding protein-like II"/>
    <property type="match status" value="1"/>
</dbReference>
<dbReference type="InterPro" id="IPR000860">
    <property type="entry name" value="HemC"/>
</dbReference>
<dbReference type="PATRIC" id="fig|701521.8.peg.1319"/>
<dbReference type="STRING" id="701521.PECL_1415"/>
<dbReference type="PANTHER" id="PTHR11557:SF0">
    <property type="entry name" value="PORPHOBILINOGEN DEAMINASE"/>
    <property type="match status" value="1"/>
</dbReference>
<comment type="miscellaneous">
    <text evidence="7">The porphobilinogen subunits are added to the dipyrromethane group.</text>
</comment>
<dbReference type="GO" id="GO:0004418">
    <property type="term" value="F:hydroxymethylbilane synthase activity"/>
    <property type="evidence" value="ECO:0007669"/>
    <property type="project" value="UniProtKB-UniRule"/>
</dbReference>
<dbReference type="RefSeq" id="WP_014215833.1">
    <property type="nucleotide sequence ID" value="NC_016605.1"/>
</dbReference>
<dbReference type="Pfam" id="PF01379">
    <property type="entry name" value="Porphobil_deam"/>
    <property type="match status" value="1"/>
</dbReference>
<protein>
    <recommendedName>
        <fullName evidence="7">Porphobilinogen deaminase</fullName>
        <shortName evidence="7">PBG</shortName>
        <ecNumber evidence="7">2.5.1.61</ecNumber>
    </recommendedName>
    <alternativeName>
        <fullName evidence="7">Hydroxymethylbilane synthase</fullName>
        <shortName evidence="7">HMBS</shortName>
    </alternativeName>
    <alternativeName>
        <fullName evidence="7">Pre-uroporphyrinogen synthase</fullName>
    </alternativeName>
</protein>
<dbReference type="InterPro" id="IPR022418">
    <property type="entry name" value="Porphobilinogen_deaminase_C"/>
</dbReference>
<organism evidence="10 11">
    <name type="scientific">Pediococcus claussenii (strain ATCC BAA-344 / DSM 14800 / JCM 18046 / KCTC 3811 / LMG 21948 / P06)</name>
    <dbReference type="NCBI Taxonomy" id="701521"/>
    <lineage>
        <taxon>Bacteria</taxon>
        <taxon>Bacillati</taxon>
        <taxon>Bacillota</taxon>
        <taxon>Bacilli</taxon>
        <taxon>Lactobacillales</taxon>
        <taxon>Lactobacillaceae</taxon>
        <taxon>Pediococcus</taxon>
    </lineage>
</organism>
<comment type="cofactor">
    <cofactor evidence="7">
        <name>dipyrromethane</name>
        <dbReference type="ChEBI" id="CHEBI:60342"/>
    </cofactor>
    <text evidence="7">Binds 1 dipyrromethane group covalently.</text>
</comment>
<feature type="domain" description="Porphobilinogen deaminase N-terminal" evidence="8">
    <location>
        <begin position="5"/>
        <end position="212"/>
    </location>
</feature>
<feature type="modified residue" description="S-(dipyrrolylmethanemethyl)cysteine" evidence="7">
    <location>
        <position position="243"/>
    </location>
</feature>
<evidence type="ECO:0000256" key="4">
    <source>
        <dbReference type="ARBA" id="ARBA00022679"/>
    </source>
</evidence>
<dbReference type="PANTHER" id="PTHR11557">
    <property type="entry name" value="PORPHOBILINOGEN DEAMINASE"/>
    <property type="match status" value="1"/>
</dbReference>
<comment type="pathway">
    <text evidence="7">Porphyrin-containing compound metabolism; protoporphyrin-IX biosynthesis; coproporphyrinogen-III from 5-aminolevulinate: step 2/4.</text>
</comment>
<evidence type="ECO:0000313" key="10">
    <source>
        <dbReference type="EMBL" id="AEV95639.1"/>
    </source>
</evidence>
<dbReference type="EC" id="2.5.1.61" evidence="7"/>
<dbReference type="NCBIfam" id="TIGR00212">
    <property type="entry name" value="hemC"/>
    <property type="match status" value="1"/>
</dbReference>
<evidence type="ECO:0000256" key="3">
    <source>
        <dbReference type="ARBA" id="ARBA00011245"/>
    </source>
</evidence>
<sequence length="313" mass="35118">MKKIIRVGTRKSILAVRQTNLVIEQLKENSPGVDFEIVNITTLGDRDYTTNIKMIYGKGIFVTEIEDALRTGKIDLAVHSLKDLLPETPQDLSLSSIPTRESPYDCLLTKTKIQSIQDLPEHARIGTSSIRRISELKHIRSDIEVVPIRGNLDTRIRKIDEMNLEGIVVAEAGLNRLNPELKQVYRSPAILELIPSAGQGALAIETRKDDDFVCSIVKKIHDLRTFDEVKAERELLASFGGTCNFPVGSFAIQNDKTIQLFGSISSYDGTDWIDTVIERNIKQSQNIASEVYQKLLAMGADRILKEIKENENE</sequence>
<comment type="function">
    <text evidence="1 7">Tetrapolymerization of the monopyrrole PBG into the hydroxymethylbilane pre-uroporphyrinogen in several discrete steps.</text>
</comment>
<evidence type="ECO:0000256" key="1">
    <source>
        <dbReference type="ARBA" id="ARBA00002869"/>
    </source>
</evidence>
<evidence type="ECO:0000313" key="11">
    <source>
        <dbReference type="Proteomes" id="UP000005444"/>
    </source>
</evidence>
<dbReference type="Proteomes" id="UP000005444">
    <property type="component" value="Chromosome"/>
</dbReference>
<name>G8PEN0_PEDCP</name>
<dbReference type="SUPFAM" id="SSF54782">
    <property type="entry name" value="Porphobilinogen deaminase (hydroxymethylbilane synthase), C-terminal domain"/>
    <property type="match status" value="1"/>
</dbReference>
<comment type="catalytic activity">
    <reaction evidence="6 7">
        <text>4 porphobilinogen + H2O = hydroxymethylbilane + 4 NH4(+)</text>
        <dbReference type="Rhea" id="RHEA:13185"/>
        <dbReference type="ChEBI" id="CHEBI:15377"/>
        <dbReference type="ChEBI" id="CHEBI:28938"/>
        <dbReference type="ChEBI" id="CHEBI:57845"/>
        <dbReference type="ChEBI" id="CHEBI:58126"/>
        <dbReference type="EC" id="2.5.1.61"/>
    </reaction>
</comment>
<comment type="subunit">
    <text evidence="3 7">Monomer.</text>
</comment>
<evidence type="ECO:0000256" key="7">
    <source>
        <dbReference type="HAMAP-Rule" id="MF_00260"/>
    </source>
</evidence>
<evidence type="ECO:0000259" key="9">
    <source>
        <dbReference type="Pfam" id="PF03900"/>
    </source>
</evidence>
<evidence type="ECO:0000259" key="8">
    <source>
        <dbReference type="Pfam" id="PF01379"/>
    </source>
</evidence>
<dbReference type="FunFam" id="3.40.190.10:FF:000005">
    <property type="entry name" value="Porphobilinogen deaminase"/>
    <property type="match status" value="1"/>
</dbReference>
<comment type="similarity">
    <text evidence="2 7">Belongs to the HMBS family.</text>
</comment>
<dbReference type="HAMAP" id="MF_00260">
    <property type="entry name" value="Porphobil_deam"/>
    <property type="match status" value="1"/>
</dbReference>
<dbReference type="GO" id="GO:0005737">
    <property type="term" value="C:cytoplasm"/>
    <property type="evidence" value="ECO:0007669"/>
    <property type="project" value="UniProtKB-UniRule"/>
</dbReference>
<dbReference type="InterPro" id="IPR022417">
    <property type="entry name" value="Porphobilin_deaminase_N"/>
</dbReference>
<accession>G8PEN0</accession>
<dbReference type="Gene3D" id="3.40.190.10">
    <property type="entry name" value="Periplasmic binding protein-like II"/>
    <property type="match status" value="2"/>
</dbReference>
<gene>
    <name evidence="7 10" type="primary">hemC</name>
    <name evidence="10" type="ordered locus">PECL_1415</name>
</gene>
<dbReference type="eggNOG" id="COG0181">
    <property type="taxonomic scope" value="Bacteria"/>
</dbReference>
<keyword evidence="5 7" id="KW-0627">Porphyrin biosynthesis</keyword>
<evidence type="ECO:0000256" key="2">
    <source>
        <dbReference type="ARBA" id="ARBA00005638"/>
    </source>
</evidence>
<proteinExistence type="inferred from homology"/>